<dbReference type="InterPro" id="IPR044950">
    <property type="entry name" value="TED6/7"/>
</dbReference>
<reference evidence="3 4" key="1">
    <citation type="journal article" date="2023" name="G3 (Bethesda)">
        <title>A chromosome-length genome assembly and annotation of blackberry (Rubus argutus, cv. 'Hillquist').</title>
        <authorList>
            <person name="Bruna T."/>
            <person name="Aryal R."/>
            <person name="Dudchenko O."/>
            <person name="Sargent D.J."/>
            <person name="Mead D."/>
            <person name="Buti M."/>
            <person name="Cavallini A."/>
            <person name="Hytonen T."/>
            <person name="Andres J."/>
            <person name="Pham M."/>
            <person name="Weisz D."/>
            <person name="Mascagni F."/>
            <person name="Usai G."/>
            <person name="Natali L."/>
            <person name="Bassil N."/>
            <person name="Fernandez G.E."/>
            <person name="Lomsadze A."/>
            <person name="Armour M."/>
            <person name="Olukolu B."/>
            <person name="Poorten T."/>
            <person name="Britton C."/>
            <person name="Davik J."/>
            <person name="Ashrafi H."/>
            <person name="Aiden E.L."/>
            <person name="Borodovsky M."/>
            <person name="Worthington M."/>
        </authorList>
    </citation>
    <scope>NUCLEOTIDE SEQUENCE [LARGE SCALE GENOMIC DNA]</scope>
    <source>
        <strain evidence="3">PI 553951</strain>
    </source>
</reference>
<keyword evidence="2" id="KW-0812">Transmembrane</keyword>
<keyword evidence="2" id="KW-0472">Membrane</keyword>
<dbReference type="PANTHER" id="PTHR35697:SF1">
    <property type="entry name" value="PROTEIN TRACHEARY ELEMENT DIFFERENTIATION-RELATED 7"/>
    <property type="match status" value="1"/>
</dbReference>
<dbReference type="GO" id="GO:0009834">
    <property type="term" value="P:plant-type secondary cell wall biogenesis"/>
    <property type="evidence" value="ECO:0007669"/>
    <property type="project" value="InterPro"/>
</dbReference>
<accession>A0AAW1Y8K7</accession>
<feature type="region of interest" description="Disordered" evidence="1">
    <location>
        <begin position="86"/>
        <end position="106"/>
    </location>
</feature>
<dbReference type="AlphaFoldDB" id="A0AAW1Y8K7"/>
<organism evidence="3 4">
    <name type="scientific">Rubus argutus</name>
    <name type="common">Southern blackberry</name>
    <dbReference type="NCBI Taxonomy" id="59490"/>
    <lineage>
        <taxon>Eukaryota</taxon>
        <taxon>Viridiplantae</taxon>
        <taxon>Streptophyta</taxon>
        <taxon>Embryophyta</taxon>
        <taxon>Tracheophyta</taxon>
        <taxon>Spermatophyta</taxon>
        <taxon>Magnoliopsida</taxon>
        <taxon>eudicotyledons</taxon>
        <taxon>Gunneridae</taxon>
        <taxon>Pentapetalae</taxon>
        <taxon>rosids</taxon>
        <taxon>fabids</taxon>
        <taxon>Rosales</taxon>
        <taxon>Rosaceae</taxon>
        <taxon>Rosoideae</taxon>
        <taxon>Rosoideae incertae sedis</taxon>
        <taxon>Rubus</taxon>
    </lineage>
</organism>
<keyword evidence="4" id="KW-1185">Reference proteome</keyword>
<feature type="transmembrane region" description="Helical" evidence="2">
    <location>
        <begin position="12"/>
        <end position="34"/>
    </location>
</feature>
<dbReference type="EMBL" id="JBEDUW010000002">
    <property type="protein sequence ID" value="KAK9944072.1"/>
    <property type="molecule type" value="Genomic_DNA"/>
</dbReference>
<dbReference type="PANTHER" id="PTHR35697">
    <property type="entry name" value="OS08G0108300 PROTEIN"/>
    <property type="match status" value="1"/>
</dbReference>
<dbReference type="Proteomes" id="UP001457282">
    <property type="component" value="Unassembled WGS sequence"/>
</dbReference>
<keyword evidence="2" id="KW-1133">Transmembrane helix</keyword>
<comment type="caution">
    <text evidence="3">The sequence shown here is derived from an EMBL/GenBank/DDBJ whole genome shotgun (WGS) entry which is preliminary data.</text>
</comment>
<feature type="compositionally biased region" description="Basic and acidic residues" evidence="1">
    <location>
        <begin position="86"/>
        <end position="95"/>
    </location>
</feature>
<proteinExistence type="predicted"/>
<sequence length="154" mass="17605">MSTPNHPTVIVIVFISFVSVFFLAFLAVALCYFITKRKKKSTIQETEKIQFDNRRKIKEVIVEGPHGPQAVVLSIEDDVHIDEELKKNEKSDKRWPSKSSNVQEETDIIHVAEHEKVKEDIVEGPHGSKAVALTIEDDIHGDEEIRKNERFGKD</sequence>
<evidence type="ECO:0000313" key="3">
    <source>
        <dbReference type="EMBL" id="KAK9944072.1"/>
    </source>
</evidence>
<protein>
    <submittedName>
        <fullName evidence="3">Uncharacterized protein</fullName>
    </submittedName>
</protein>
<evidence type="ECO:0000256" key="1">
    <source>
        <dbReference type="SAM" id="MobiDB-lite"/>
    </source>
</evidence>
<evidence type="ECO:0000256" key="2">
    <source>
        <dbReference type="SAM" id="Phobius"/>
    </source>
</evidence>
<evidence type="ECO:0000313" key="4">
    <source>
        <dbReference type="Proteomes" id="UP001457282"/>
    </source>
</evidence>
<gene>
    <name evidence="3" type="ORF">M0R45_009656</name>
</gene>
<name>A0AAW1Y8K7_RUBAR</name>